<dbReference type="RefSeq" id="WP_059055306.1">
    <property type="nucleotide sequence ID" value="NZ_LOJF01000010.1"/>
</dbReference>
<proteinExistence type="predicted"/>
<reference evidence="2 3" key="1">
    <citation type="submission" date="2015-12" db="EMBL/GenBank/DDBJ databases">
        <title>Draft Genome Sequence of Olsenella scatoligenes SK9K4T; a Producer of 3-Methylindole- (skatole) and 4-Methylphenol- (p-cresol) Isolated from Pig Feces.</title>
        <authorList>
            <person name="Li X."/>
            <person name="Borg B."/>
            <person name="Canibe N."/>
        </authorList>
    </citation>
    <scope>NUCLEOTIDE SEQUENCE [LARGE SCALE GENOMIC DNA]</scope>
    <source>
        <strain evidence="2 3">SK9K4</strain>
    </source>
</reference>
<dbReference type="Proteomes" id="UP000054078">
    <property type="component" value="Unassembled WGS sequence"/>
</dbReference>
<name>A0A100YV37_TRASO</name>
<keyword evidence="1" id="KW-1133">Transmembrane helix</keyword>
<feature type="transmembrane region" description="Helical" evidence="1">
    <location>
        <begin position="49"/>
        <end position="73"/>
    </location>
</feature>
<evidence type="ECO:0000313" key="2">
    <source>
        <dbReference type="EMBL" id="KUH58246.1"/>
    </source>
</evidence>
<dbReference type="AlphaFoldDB" id="A0A100YV37"/>
<comment type="caution">
    <text evidence="2">The sequence shown here is derived from an EMBL/GenBank/DDBJ whole genome shotgun (WGS) entry which is preliminary data.</text>
</comment>
<organism evidence="2 3">
    <name type="scientific">Tractidigestivibacter scatoligenes</name>
    <name type="common">Olsenella scatoligenes</name>
    <dbReference type="NCBI Taxonomy" id="1299998"/>
    <lineage>
        <taxon>Bacteria</taxon>
        <taxon>Bacillati</taxon>
        <taxon>Actinomycetota</taxon>
        <taxon>Coriobacteriia</taxon>
        <taxon>Coriobacteriales</taxon>
        <taxon>Atopobiaceae</taxon>
        <taxon>Tractidigestivibacter</taxon>
    </lineage>
</organism>
<feature type="transmembrane region" description="Helical" evidence="1">
    <location>
        <begin position="85"/>
        <end position="107"/>
    </location>
</feature>
<keyword evidence="3" id="KW-1185">Reference proteome</keyword>
<feature type="transmembrane region" description="Helical" evidence="1">
    <location>
        <begin position="113"/>
        <end position="141"/>
    </location>
</feature>
<keyword evidence="1" id="KW-0472">Membrane</keyword>
<keyword evidence="1" id="KW-0812">Transmembrane</keyword>
<evidence type="ECO:0000313" key="3">
    <source>
        <dbReference type="Proteomes" id="UP000054078"/>
    </source>
</evidence>
<sequence>MKVAMRRTVLVAVICFAVALVVSVVFLAWFNADPDTNITAILASLPLSYLYAVSSGLAAFSAGALVALAVGALAHLRMPNLPRMVFAALGWVMLGFLLLAPIIATLASSSAAIVFALVVYAAIKVPVVFAAFGLLLGLGFAERRDAQQ</sequence>
<evidence type="ECO:0000256" key="1">
    <source>
        <dbReference type="SAM" id="Phobius"/>
    </source>
</evidence>
<accession>A0A100YV37</accession>
<protein>
    <submittedName>
        <fullName evidence="2">Uncharacterized protein</fullName>
    </submittedName>
</protein>
<feature type="transmembrane region" description="Helical" evidence="1">
    <location>
        <begin position="9"/>
        <end position="29"/>
    </location>
</feature>
<dbReference type="EMBL" id="LOJF01000010">
    <property type="protein sequence ID" value="KUH58246.1"/>
    <property type="molecule type" value="Genomic_DNA"/>
</dbReference>
<gene>
    <name evidence="2" type="ORF">AUL39_08555</name>
</gene>